<dbReference type="InterPro" id="IPR016181">
    <property type="entry name" value="Acyl_CoA_acyltransferase"/>
</dbReference>
<dbReference type="Gene3D" id="3.40.630.30">
    <property type="match status" value="1"/>
</dbReference>
<dbReference type="GO" id="GO:0016747">
    <property type="term" value="F:acyltransferase activity, transferring groups other than amino-acyl groups"/>
    <property type="evidence" value="ECO:0007669"/>
    <property type="project" value="InterPro"/>
</dbReference>
<keyword evidence="2" id="KW-0808">Transferase</keyword>
<feature type="domain" description="N-acetyltransferase" evidence="1">
    <location>
        <begin position="13"/>
        <end position="172"/>
    </location>
</feature>
<dbReference type="SUPFAM" id="SSF55729">
    <property type="entry name" value="Acyl-CoA N-acyltransferases (Nat)"/>
    <property type="match status" value="1"/>
</dbReference>
<reference evidence="3" key="1">
    <citation type="submission" date="2016-11" db="EMBL/GenBank/DDBJ databases">
        <authorList>
            <person name="Varghese N."/>
            <person name="Submissions S."/>
        </authorList>
    </citation>
    <scope>NUCLEOTIDE SEQUENCE [LARGE SCALE GENOMIC DNA]</scope>
    <source>
        <strain evidence="3">DSM 100566</strain>
    </source>
</reference>
<protein>
    <submittedName>
        <fullName evidence="2">Acetyltransferase (GNAT) family protein</fullName>
    </submittedName>
</protein>
<evidence type="ECO:0000313" key="2">
    <source>
        <dbReference type="EMBL" id="SHF13622.1"/>
    </source>
</evidence>
<name>A0A1M4Z798_9RHOB</name>
<dbReference type="InterPro" id="IPR000182">
    <property type="entry name" value="GNAT_dom"/>
</dbReference>
<dbReference type="Proteomes" id="UP000184144">
    <property type="component" value="Unassembled WGS sequence"/>
</dbReference>
<evidence type="ECO:0000313" key="3">
    <source>
        <dbReference type="Proteomes" id="UP000184144"/>
    </source>
</evidence>
<dbReference type="STRING" id="1486859.SAMN05444273_10461"/>
<dbReference type="CDD" id="cd04301">
    <property type="entry name" value="NAT_SF"/>
    <property type="match status" value="1"/>
</dbReference>
<dbReference type="Pfam" id="PF00583">
    <property type="entry name" value="Acetyltransf_1"/>
    <property type="match status" value="1"/>
</dbReference>
<organism evidence="2 3">
    <name type="scientific">Litoreibacter ascidiaceicola</name>
    <dbReference type="NCBI Taxonomy" id="1486859"/>
    <lineage>
        <taxon>Bacteria</taxon>
        <taxon>Pseudomonadati</taxon>
        <taxon>Pseudomonadota</taxon>
        <taxon>Alphaproteobacteria</taxon>
        <taxon>Rhodobacterales</taxon>
        <taxon>Roseobacteraceae</taxon>
        <taxon>Litoreibacter</taxon>
    </lineage>
</organism>
<evidence type="ECO:0000259" key="1">
    <source>
        <dbReference type="PROSITE" id="PS51186"/>
    </source>
</evidence>
<accession>A0A1M4Z798</accession>
<keyword evidence="3" id="KW-1185">Reference proteome</keyword>
<dbReference type="EMBL" id="FQUV01000004">
    <property type="protein sequence ID" value="SHF13622.1"/>
    <property type="molecule type" value="Genomic_DNA"/>
</dbReference>
<dbReference type="PROSITE" id="PS51186">
    <property type="entry name" value="GNAT"/>
    <property type="match status" value="1"/>
</dbReference>
<gene>
    <name evidence="2" type="ORF">SAMN05444273_10461</name>
</gene>
<sequence length="189" mass="21246">MSHPQSKPQHAPPEIRRLWKSDRQLLIGHFLGLDPATRRLRFGGLASDEFVIKYAENALSIGSVIFGAFIDDDLHGVAELRGLLKTWPWSAEVALSVEPSWQHEGVGDALLNRLISAAQNRGVKKLHMQCLRENRRMQNLAKKHDAVLHFDTGDVDATLATPWPTPMSVYAELFGNTRRYLNTASHMTD</sequence>
<proteinExistence type="predicted"/>
<dbReference type="AlphaFoldDB" id="A0A1M4Z798"/>